<protein>
    <submittedName>
        <fullName evidence="1">Uncharacterized protein</fullName>
    </submittedName>
</protein>
<sequence length="109" mass="12115">MLLVHLTLDPPPGGEPLPPDIGCLIRACATREDRLEHVAVHAAAPWPVVGVFLCRADLMSAEAAAERLWWRAVARRPRLAAWRLRRAEVPLLRPELLGPEVLRPDDGHT</sequence>
<proteinExistence type="predicted"/>
<keyword evidence="2" id="KW-1185">Reference proteome</keyword>
<organism evidence="1 2">
    <name type="scientific">Streptomyces bangladeshensis</name>
    <dbReference type="NCBI Taxonomy" id="295352"/>
    <lineage>
        <taxon>Bacteria</taxon>
        <taxon>Bacillati</taxon>
        <taxon>Actinomycetota</taxon>
        <taxon>Actinomycetes</taxon>
        <taxon>Kitasatosporales</taxon>
        <taxon>Streptomycetaceae</taxon>
        <taxon>Streptomyces</taxon>
    </lineage>
</organism>
<dbReference type="EMBL" id="BAAAOQ010000037">
    <property type="protein sequence ID" value="GAA2205028.1"/>
    <property type="molecule type" value="Genomic_DNA"/>
</dbReference>
<dbReference type="Proteomes" id="UP001501391">
    <property type="component" value="Unassembled WGS sequence"/>
</dbReference>
<dbReference type="RefSeq" id="WP_059248080.1">
    <property type="nucleotide sequence ID" value="NZ_BAAAOQ010000037.1"/>
</dbReference>
<evidence type="ECO:0000313" key="2">
    <source>
        <dbReference type="Proteomes" id="UP001501391"/>
    </source>
</evidence>
<accession>A0ABN3C6S6</accession>
<comment type="caution">
    <text evidence="1">The sequence shown here is derived from an EMBL/GenBank/DDBJ whole genome shotgun (WGS) entry which is preliminary data.</text>
</comment>
<name>A0ABN3C6S6_9ACTN</name>
<reference evidence="1 2" key="1">
    <citation type="journal article" date="2019" name="Int. J. Syst. Evol. Microbiol.">
        <title>The Global Catalogue of Microorganisms (GCM) 10K type strain sequencing project: providing services to taxonomists for standard genome sequencing and annotation.</title>
        <authorList>
            <consortium name="The Broad Institute Genomics Platform"/>
            <consortium name="The Broad Institute Genome Sequencing Center for Infectious Disease"/>
            <person name="Wu L."/>
            <person name="Ma J."/>
        </authorList>
    </citation>
    <scope>NUCLEOTIDE SEQUENCE [LARGE SCALE GENOMIC DNA]</scope>
    <source>
        <strain evidence="1 2">JCM 14924</strain>
    </source>
</reference>
<evidence type="ECO:0000313" key="1">
    <source>
        <dbReference type="EMBL" id="GAA2205028.1"/>
    </source>
</evidence>
<gene>
    <name evidence="1" type="ORF">GCM10009787_74480</name>
</gene>